<reference evidence="2 3" key="1">
    <citation type="submission" date="2018-06" db="EMBL/GenBank/DDBJ databases">
        <authorList>
            <consortium name="Pathogen Informatics"/>
            <person name="Doyle S."/>
        </authorList>
    </citation>
    <scope>NUCLEOTIDE SEQUENCE [LARGE SCALE GENOMIC DNA]</scope>
    <source>
        <strain evidence="2 3">NCTC11532</strain>
    </source>
</reference>
<evidence type="ECO:0000256" key="1">
    <source>
        <dbReference type="SAM" id="MobiDB-lite"/>
    </source>
</evidence>
<gene>
    <name evidence="2" type="ORF">NCTC11532_01820</name>
</gene>
<feature type="compositionally biased region" description="Polar residues" evidence="1">
    <location>
        <begin position="231"/>
        <end position="244"/>
    </location>
</feature>
<dbReference type="AlphaFoldDB" id="A0A378LUW3"/>
<sequence length="302" mass="34233">MKNTFFKSESTDLNEQDNSDTPNIDLTDEEFYFNLEKIDKTRSYSVEMDEIAVINPDGCLVFTIANNSIVATEFHKNINSFYTLGVAACLAVYGELGNLKLLAHITPENSIASVLDIIHKDIFKTSTVNSSALLIFGGTHNLQNDLELTPLKTRVINNDSSYYDEDEFLNIFPGNDGIKVYQCSTERDLKIYFQPLGSQSDPILLGQIAEKDIEGFPQRLTIQVQISHGNTGNIVDQKTNSDNSAPIEDESIPTNDKKRKRTQEQETRKKLRPNSFLFDYDIYNEESDEDNMLNQGLNKFKK</sequence>
<keyword evidence="3" id="KW-1185">Reference proteome</keyword>
<feature type="region of interest" description="Disordered" evidence="1">
    <location>
        <begin position="1"/>
        <end position="23"/>
    </location>
</feature>
<name>A0A378LUW3_9GAMM</name>
<dbReference type="Proteomes" id="UP000255297">
    <property type="component" value="Unassembled WGS sequence"/>
</dbReference>
<evidence type="ECO:0000313" key="2">
    <source>
        <dbReference type="EMBL" id="STY29622.1"/>
    </source>
</evidence>
<protein>
    <submittedName>
        <fullName evidence="2">Uncharacterized protein</fullName>
    </submittedName>
</protein>
<organism evidence="2 3">
    <name type="scientific">Legionella wadsworthii</name>
    <dbReference type="NCBI Taxonomy" id="28088"/>
    <lineage>
        <taxon>Bacteria</taxon>
        <taxon>Pseudomonadati</taxon>
        <taxon>Pseudomonadota</taxon>
        <taxon>Gammaproteobacteria</taxon>
        <taxon>Legionellales</taxon>
        <taxon>Legionellaceae</taxon>
        <taxon>Legionella</taxon>
    </lineage>
</organism>
<dbReference type="EMBL" id="UGPB01000001">
    <property type="protein sequence ID" value="STY29622.1"/>
    <property type="molecule type" value="Genomic_DNA"/>
</dbReference>
<feature type="compositionally biased region" description="Polar residues" evidence="1">
    <location>
        <begin position="1"/>
        <end position="11"/>
    </location>
</feature>
<accession>A0A378LUW3</accession>
<dbReference type="RefSeq" id="WP_031565214.1">
    <property type="nucleotide sequence ID" value="NZ_UGPB01000001.1"/>
</dbReference>
<evidence type="ECO:0000313" key="3">
    <source>
        <dbReference type="Proteomes" id="UP000255297"/>
    </source>
</evidence>
<feature type="region of interest" description="Disordered" evidence="1">
    <location>
        <begin position="231"/>
        <end position="272"/>
    </location>
</feature>
<proteinExistence type="predicted"/>